<dbReference type="EC" id="2.4.1.-" evidence="9"/>
<dbReference type="PANTHER" id="PTHR12369:SF13">
    <property type="entry name" value="HEXOSYLTRANSFERASE"/>
    <property type="match status" value="1"/>
</dbReference>
<dbReference type="AlphaFoldDB" id="A0A8K0CEI8"/>
<dbReference type="InterPro" id="IPR051227">
    <property type="entry name" value="CS_glycosyltransferase"/>
</dbReference>
<name>A0A8K0CEI8_IGNLU</name>
<keyword evidence="6 9" id="KW-1133">Transmembrane helix</keyword>
<evidence type="ECO:0000256" key="9">
    <source>
        <dbReference type="RuleBase" id="RU364016"/>
    </source>
</evidence>
<comment type="caution">
    <text evidence="10">The sequence shown here is derived from an EMBL/GenBank/DDBJ whole genome shotgun (WGS) entry which is preliminary data.</text>
</comment>
<dbReference type="Pfam" id="PF05679">
    <property type="entry name" value="CHGN"/>
    <property type="match status" value="1"/>
</dbReference>
<dbReference type="Proteomes" id="UP000801492">
    <property type="component" value="Unassembled WGS sequence"/>
</dbReference>
<evidence type="ECO:0000256" key="8">
    <source>
        <dbReference type="ARBA" id="ARBA00023136"/>
    </source>
</evidence>
<evidence type="ECO:0000256" key="3">
    <source>
        <dbReference type="ARBA" id="ARBA00022679"/>
    </source>
</evidence>
<gene>
    <name evidence="10" type="ORF">ILUMI_23900</name>
</gene>
<comment type="similarity">
    <text evidence="2 9">Belongs to the chondroitin N-acetylgalactosaminyltransferase family.</text>
</comment>
<evidence type="ECO:0000313" key="11">
    <source>
        <dbReference type="Proteomes" id="UP000801492"/>
    </source>
</evidence>
<keyword evidence="8 9" id="KW-0472">Membrane</keyword>
<dbReference type="GO" id="GO:0047238">
    <property type="term" value="F:glucuronosyl-N-acetylgalactosaminyl-proteoglycan 4-beta-N-acetylgalactosaminyltransferase activity"/>
    <property type="evidence" value="ECO:0007669"/>
    <property type="project" value="TreeGrafter"/>
</dbReference>
<evidence type="ECO:0000256" key="4">
    <source>
        <dbReference type="ARBA" id="ARBA00022692"/>
    </source>
</evidence>
<evidence type="ECO:0000256" key="7">
    <source>
        <dbReference type="ARBA" id="ARBA00023034"/>
    </source>
</evidence>
<keyword evidence="4 9" id="KW-0812">Transmembrane</keyword>
<evidence type="ECO:0000313" key="10">
    <source>
        <dbReference type="EMBL" id="KAF2882280.1"/>
    </source>
</evidence>
<dbReference type="InterPro" id="IPR008428">
    <property type="entry name" value="Chond_GalNAc"/>
</dbReference>
<dbReference type="Gene3D" id="3.90.550.50">
    <property type="match status" value="1"/>
</dbReference>
<sequence>MAFLRVIKRTFVNNQYLILGVVLGIFISYYFTEPSSSSPSCKQNSVRLTDNILKKNNNLTSISDNDINKMHTISTKQLKTRRLPSVKKDSDKFVRPRYYSTELGIREKLFVGVLTSEDKINTQAIYINKTITHVVDKVKFFITVRNKMKSTFNLTGIVGFTDTRHKYRPFQVIKYIGDTFLQDYDYYFLMNDYNHLNVRKLKEIVEKISVSVDVYLGTIAEDSSFCSLDAGILLSNSVVQAMKANLDWCINNAVSDDNSENLGRCVHHSINLECQEEIQGQSVPSYKLKHFQLEKYLEKLTRRKDFNNAVTIYPILQARDFYLLNAYFSRQRLEKLKAEINTLSKNLNDSWPPGQKTGAKPATRFDLPPQLYFNMTHMFFPDDLTNIRKHTAADYKDIQKIVETIKNKVLHENNNFQYRRLVNGYRTFDLSRGMDYIMDIGFRDLSTGKEVIKRFEVCKPLGKVEFIPAPYVTESTRVTILLPIQETEIDFALDFMNNYHKAIMEHREKALLMLVFLYQYNSSSKGASDVFTSPKQLAVKLSNKYRNEEIKTIWVSIRLPNNEKPVTLEEHKVLNVALVDLALKKIGLETVTLVLDVHSDISVEFLNRVRMNTIANFQIFSPIPFRQYNPKVTQINTLEVNKNAGHFDRQNYKYVSFYGKDYISARKRAQHEIPIIRTDNDIVQIIHNKNSGNIFELFMKHSDNLHCMRATEKELKIKYYEETNNDEQENLFFGTKAQLAKLLLNNQDKMNFIF</sequence>
<accession>A0A8K0CEI8</accession>
<organism evidence="10 11">
    <name type="scientific">Ignelater luminosus</name>
    <name type="common">Cucubano</name>
    <name type="synonym">Pyrophorus luminosus</name>
    <dbReference type="NCBI Taxonomy" id="2038154"/>
    <lineage>
        <taxon>Eukaryota</taxon>
        <taxon>Metazoa</taxon>
        <taxon>Ecdysozoa</taxon>
        <taxon>Arthropoda</taxon>
        <taxon>Hexapoda</taxon>
        <taxon>Insecta</taxon>
        <taxon>Pterygota</taxon>
        <taxon>Neoptera</taxon>
        <taxon>Endopterygota</taxon>
        <taxon>Coleoptera</taxon>
        <taxon>Polyphaga</taxon>
        <taxon>Elateriformia</taxon>
        <taxon>Elateroidea</taxon>
        <taxon>Elateridae</taxon>
        <taxon>Agrypninae</taxon>
        <taxon>Pyrophorini</taxon>
        <taxon>Ignelater</taxon>
    </lineage>
</organism>
<dbReference type="PANTHER" id="PTHR12369">
    <property type="entry name" value="CHONDROITIN SYNTHASE"/>
    <property type="match status" value="1"/>
</dbReference>
<keyword evidence="7 9" id="KW-0333">Golgi apparatus</keyword>
<evidence type="ECO:0000256" key="1">
    <source>
        <dbReference type="ARBA" id="ARBA00004447"/>
    </source>
</evidence>
<evidence type="ECO:0000256" key="2">
    <source>
        <dbReference type="ARBA" id="ARBA00009239"/>
    </source>
</evidence>
<feature type="transmembrane region" description="Helical" evidence="9">
    <location>
        <begin position="12"/>
        <end position="31"/>
    </location>
</feature>
<dbReference type="OrthoDB" id="9985088at2759"/>
<comment type="subcellular location">
    <subcellularLocation>
        <location evidence="1 9">Golgi apparatus</location>
        <location evidence="1 9">Golgi stack membrane</location>
        <topology evidence="1 9">Single-pass type II membrane protein</topology>
    </subcellularLocation>
</comment>
<reference evidence="10" key="1">
    <citation type="submission" date="2019-08" db="EMBL/GenBank/DDBJ databases">
        <title>The genome of the North American firefly Photinus pyralis.</title>
        <authorList>
            <consortium name="Photinus pyralis genome working group"/>
            <person name="Fallon T.R."/>
            <person name="Sander Lower S.E."/>
            <person name="Weng J.-K."/>
        </authorList>
    </citation>
    <scope>NUCLEOTIDE SEQUENCE</scope>
    <source>
        <strain evidence="10">TRF0915ILg1</strain>
        <tissue evidence="10">Whole body</tissue>
    </source>
</reference>
<keyword evidence="11" id="KW-1185">Reference proteome</keyword>
<keyword evidence="3 9" id="KW-0808">Transferase</keyword>
<evidence type="ECO:0000256" key="5">
    <source>
        <dbReference type="ARBA" id="ARBA00022968"/>
    </source>
</evidence>
<dbReference type="GO" id="GO:0032580">
    <property type="term" value="C:Golgi cisterna membrane"/>
    <property type="evidence" value="ECO:0007669"/>
    <property type="project" value="UniProtKB-SubCell"/>
</dbReference>
<proteinExistence type="inferred from homology"/>
<keyword evidence="5 9" id="KW-0735">Signal-anchor</keyword>
<evidence type="ECO:0000256" key="6">
    <source>
        <dbReference type="ARBA" id="ARBA00022989"/>
    </source>
</evidence>
<dbReference type="EMBL" id="VTPC01090632">
    <property type="protein sequence ID" value="KAF2882280.1"/>
    <property type="molecule type" value="Genomic_DNA"/>
</dbReference>
<protein>
    <recommendedName>
        <fullName evidence="9">Hexosyltransferase</fullName>
        <ecNumber evidence="9">2.4.1.-</ecNumber>
    </recommendedName>
</protein>